<accession>A0AAN1UU29</accession>
<dbReference type="EMBL" id="CP030139">
    <property type="protein sequence ID" value="AZB72131.1"/>
    <property type="molecule type" value="Genomic_DNA"/>
</dbReference>
<proteinExistence type="predicted"/>
<dbReference type="AlphaFoldDB" id="A0AAN1UU29"/>
<gene>
    <name evidence="1" type="ORF">DOP62_04790</name>
</gene>
<sequence>MNNPNLLSDEDTARALKISKEKLYRICRKFDENPDDEWELLEGEHFEWIVRHKQRYFYEQGAVAIAKYLETTEGNNFFDRIIEFITHRRQGIRRALVLRKISQAARSEFSVVSSNTLFLHRKSTIEILETNGKGMNGAISRIQSDNSYEGAEIMAKGRDFDEFENEQYFSKYGILKLAQDMRSSNRSKSRQAWLEAVIEEIEPGLDAQYKKLISREQAIKKAIETAKRASKNRCQVTGEEYKEGCDFDLHGHHLFCKSSREELATHLDNILVIKEEVHNAYHRWHVVNYSGQPCTPASFIEFLQSVHVGMLDKTNSRKRFLALTERLENLQNNFGR</sequence>
<dbReference type="Proteomes" id="UP000267249">
    <property type="component" value="Chromosome"/>
</dbReference>
<protein>
    <submittedName>
        <fullName evidence="1">Uncharacterized protein</fullName>
    </submittedName>
</protein>
<dbReference type="RefSeq" id="WP_208676068.1">
    <property type="nucleotide sequence ID" value="NZ_CP030139.2"/>
</dbReference>
<evidence type="ECO:0000313" key="2">
    <source>
        <dbReference type="Proteomes" id="UP000267249"/>
    </source>
</evidence>
<name>A0AAN1UU29_SYNEL</name>
<reference evidence="1 2" key="1">
    <citation type="journal article" date="2018" name="Sci. Rep.">
        <title>Genome Features and Biochemical Characteristics of a Robust, Fast Growing and Naturally Transformable Cyanobacterium Synechococcus elongatus PCC 11801 Isolated from India.</title>
        <authorList>
            <person name="Jaiswal D."/>
            <person name="Sengupta A."/>
            <person name="Sohoni S."/>
            <person name="Sengupta S."/>
            <person name="Phadnavis A.G."/>
            <person name="Pakrasi H.B."/>
            <person name="Wangikar P.P."/>
        </authorList>
    </citation>
    <scope>NUCLEOTIDE SEQUENCE [LARGE SCALE GENOMIC DNA]</scope>
    <source>
        <strain evidence="1 2">PCC 11801</strain>
    </source>
</reference>
<evidence type="ECO:0000313" key="1">
    <source>
        <dbReference type="EMBL" id="AZB72131.1"/>
    </source>
</evidence>
<organism evidence="1 2">
    <name type="scientific">Synechococcus elongatus PCC 11801</name>
    <dbReference type="NCBI Taxonomy" id="2219813"/>
    <lineage>
        <taxon>Bacteria</taxon>
        <taxon>Bacillati</taxon>
        <taxon>Cyanobacteriota</taxon>
        <taxon>Cyanophyceae</taxon>
        <taxon>Synechococcales</taxon>
        <taxon>Synechococcaceae</taxon>
        <taxon>Synechococcus</taxon>
    </lineage>
</organism>